<name>A0A147IUL4_9SPHN</name>
<dbReference type="AlphaFoldDB" id="A0A147IUL4"/>
<protein>
    <recommendedName>
        <fullName evidence="3">HEPN AbiU2-like domain-containing protein</fullName>
    </recommendedName>
</protein>
<evidence type="ECO:0000313" key="2">
    <source>
        <dbReference type="Proteomes" id="UP000073923"/>
    </source>
</evidence>
<dbReference type="PATRIC" id="fig|172044.3.peg.1357"/>
<gene>
    <name evidence="1" type="ORF">NS355_07855</name>
</gene>
<accession>A0A147IUL4</accession>
<evidence type="ECO:0008006" key="3">
    <source>
        <dbReference type="Google" id="ProtNLM"/>
    </source>
</evidence>
<dbReference type="RefSeq" id="WP_058745200.1">
    <property type="nucleotide sequence ID" value="NZ_LDTF01000033.1"/>
</dbReference>
<dbReference type="Proteomes" id="UP000073923">
    <property type="component" value="Unassembled WGS sequence"/>
</dbReference>
<dbReference type="OrthoDB" id="8092325at2"/>
<reference evidence="1 2" key="1">
    <citation type="journal article" date="2016" name="Front. Microbiol.">
        <title>Genomic Resource of Rice Seed Associated Bacteria.</title>
        <authorList>
            <person name="Midha S."/>
            <person name="Bansal K."/>
            <person name="Sharma S."/>
            <person name="Kumar N."/>
            <person name="Patil P.P."/>
            <person name="Chaudhry V."/>
            <person name="Patil P.B."/>
        </authorList>
    </citation>
    <scope>NUCLEOTIDE SEQUENCE [LARGE SCALE GENOMIC DNA]</scope>
    <source>
        <strain evidence="1 2">NS355</strain>
    </source>
</reference>
<evidence type="ECO:0000313" key="1">
    <source>
        <dbReference type="EMBL" id="KTT99045.1"/>
    </source>
</evidence>
<dbReference type="EMBL" id="LDTF01000033">
    <property type="protein sequence ID" value="KTT99045.1"/>
    <property type="molecule type" value="Genomic_DNA"/>
</dbReference>
<sequence length="202" mass="23034">MAFLEISERDRLDMTKLHASISDLSKAVTWAQHVMKKKWYRGPWSRGQTYSHQSAYITSIVMAYGRVFASGRNGRRFPEKLIQYDDSEWALHHRLLEMRNAVYAHSSLDRFTVKPWKVDDFETTVIGEPINKIEETDLKRLIVMAERLQSAASKRYAEIVGPYRQSSRASDSKASALDRAMEAIGQLEVGEAIAIPITTDPA</sequence>
<proteinExistence type="predicted"/>
<organism evidence="1 2">
    <name type="scientific">Sphingomonas yabuuchiae</name>
    <dbReference type="NCBI Taxonomy" id="172044"/>
    <lineage>
        <taxon>Bacteria</taxon>
        <taxon>Pseudomonadati</taxon>
        <taxon>Pseudomonadota</taxon>
        <taxon>Alphaproteobacteria</taxon>
        <taxon>Sphingomonadales</taxon>
        <taxon>Sphingomonadaceae</taxon>
        <taxon>Sphingomonas</taxon>
    </lineage>
</organism>
<comment type="caution">
    <text evidence="1">The sequence shown here is derived from an EMBL/GenBank/DDBJ whole genome shotgun (WGS) entry which is preliminary data.</text>
</comment>